<feature type="region of interest" description="Disordered" evidence="1">
    <location>
        <begin position="1"/>
        <end position="86"/>
    </location>
</feature>
<proteinExistence type="predicted"/>
<accession>A0ABQ5ALX3</accession>
<evidence type="ECO:0000313" key="2">
    <source>
        <dbReference type="EMBL" id="GJT03666.1"/>
    </source>
</evidence>
<evidence type="ECO:0000313" key="3">
    <source>
        <dbReference type="Proteomes" id="UP001151760"/>
    </source>
</evidence>
<reference evidence="2" key="2">
    <citation type="submission" date="2022-01" db="EMBL/GenBank/DDBJ databases">
        <authorList>
            <person name="Yamashiro T."/>
            <person name="Shiraishi A."/>
            <person name="Satake H."/>
            <person name="Nakayama K."/>
        </authorList>
    </citation>
    <scope>NUCLEOTIDE SEQUENCE</scope>
</reference>
<feature type="compositionally biased region" description="Basic and acidic residues" evidence="1">
    <location>
        <begin position="57"/>
        <end position="67"/>
    </location>
</feature>
<organism evidence="2 3">
    <name type="scientific">Tanacetum coccineum</name>
    <dbReference type="NCBI Taxonomy" id="301880"/>
    <lineage>
        <taxon>Eukaryota</taxon>
        <taxon>Viridiplantae</taxon>
        <taxon>Streptophyta</taxon>
        <taxon>Embryophyta</taxon>
        <taxon>Tracheophyta</taxon>
        <taxon>Spermatophyta</taxon>
        <taxon>Magnoliopsida</taxon>
        <taxon>eudicotyledons</taxon>
        <taxon>Gunneridae</taxon>
        <taxon>Pentapetalae</taxon>
        <taxon>asterids</taxon>
        <taxon>campanulids</taxon>
        <taxon>Asterales</taxon>
        <taxon>Asteraceae</taxon>
        <taxon>Asteroideae</taxon>
        <taxon>Anthemideae</taxon>
        <taxon>Anthemidinae</taxon>
        <taxon>Tanacetum</taxon>
    </lineage>
</organism>
<dbReference type="Proteomes" id="UP001151760">
    <property type="component" value="Unassembled WGS sequence"/>
</dbReference>
<keyword evidence="3" id="KW-1185">Reference proteome</keyword>
<protein>
    <submittedName>
        <fullName evidence="2">Uncharacterized protein</fullName>
    </submittedName>
</protein>
<sequence length="306" mass="33819">MGLPSTSLDEGIGKLQPLPESKTTDPKDPGGNIQPASKGLPSMASDKGMVKTTSLPERPRRDKDSEGLKPPVDMEPPTNPVADYSGTGAKYQVDETQSIILRCRSLTENKGNTSSEVEPDSETLKLKTFVDVPDLLLFDDEMVQENSDSSSPELKKYDNILPLTKRQLVKYLRKVSRVSLNRLTEDQWEKHEEAVVSYADLGAYIEGYYKENIDHMDQTDKLVQATMNSLDKNSTERDDLLKALNGKVLEATKAYTANSHNITELLSLAKTFDFSGLKSLVETMKAALDAQTDHLATWAKSSTSMA</sequence>
<gene>
    <name evidence="2" type="ORF">Tco_0838128</name>
</gene>
<reference evidence="2" key="1">
    <citation type="journal article" date="2022" name="Int. J. Mol. Sci.">
        <title>Draft Genome of Tanacetum Coccineum: Genomic Comparison of Closely Related Tanacetum-Family Plants.</title>
        <authorList>
            <person name="Yamashiro T."/>
            <person name="Shiraishi A."/>
            <person name="Nakayama K."/>
            <person name="Satake H."/>
        </authorList>
    </citation>
    <scope>NUCLEOTIDE SEQUENCE</scope>
</reference>
<evidence type="ECO:0000256" key="1">
    <source>
        <dbReference type="SAM" id="MobiDB-lite"/>
    </source>
</evidence>
<dbReference type="EMBL" id="BQNB010012446">
    <property type="protein sequence ID" value="GJT03666.1"/>
    <property type="molecule type" value="Genomic_DNA"/>
</dbReference>
<comment type="caution">
    <text evidence="2">The sequence shown here is derived from an EMBL/GenBank/DDBJ whole genome shotgun (WGS) entry which is preliminary data.</text>
</comment>
<name>A0ABQ5ALX3_9ASTR</name>